<dbReference type="Proteomes" id="UP000503096">
    <property type="component" value="Chromosome"/>
</dbReference>
<keyword evidence="1" id="KW-0472">Membrane</keyword>
<dbReference type="AlphaFoldDB" id="A0A6M4HA84"/>
<keyword evidence="1" id="KW-1133">Transmembrane helix</keyword>
<dbReference type="EMBL" id="CP053073">
    <property type="protein sequence ID" value="QJR15304.1"/>
    <property type="molecule type" value="Genomic_DNA"/>
</dbReference>
<evidence type="ECO:0000313" key="2">
    <source>
        <dbReference type="EMBL" id="QJR15304.1"/>
    </source>
</evidence>
<dbReference type="Pfam" id="PF16137">
    <property type="entry name" value="DUF4845"/>
    <property type="match status" value="1"/>
</dbReference>
<keyword evidence="3" id="KW-1185">Reference proteome</keyword>
<dbReference type="InParanoid" id="A0A6M4HA84"/>
<name>A0A6M4HA84_9PROT</name>
<dbReference type="KEGG" id="upl:DSM104440_02123"/>
<protein>
    <recommendedName>
        <fullName evidence="4">DUF4845 domain-containing protein</fullName>
    </recommendedName>
</protein>
<accession>A0A6M4HA84</accession>
<feature type="transmembrane region" description="Helical" evidence="1">
    <location>
        <begin position="7"/>
        <end position="27"/>
    </location>
</feature>
<evidence type="ECO:0000256" key="1">
    <source>
        <dbReference type="SAM" id="Phobius"/>
    </source>
</evidence>
<organism evidence="2 3">
    <name type="scientific">Usitatibacter palustris</name>
    <dbReference type="NCBI Taxonomy" id="2732487"/>
    <lineage>
        <taxon>Bacteria</taxon>
        <taxon>Pseudomonadati</taxon>
        <taxon>Pseudomonadota</taxon>
        <taxon>Betaproteobacteria</taxon>
        <taxon>Nitrosomonadales</taxon>
        <taxon>Usitatibacteraceae</taxon>
        <taxon>Usitatibacter</taxon>
    </lineage>
</organism>
<gene>
    <name evidence="2" type="ORF">DSM104440_02123</name>
</gene>
<proteinExistence type="predicted"/>
<keyword evidence="1" id="KW-0812">Transmembrane</keyword>
<reference evidence="2 3" key="1">
    <citation type="submission" date="2020-04" db="EMBL/GenBank/DDBJ databases">
        <title>Usitatibacter rugosus gen. nov., sp. nov. and Usitatibacter palustris sp. nov., novel members of Usitatibacteraceae fam. nov. within the order Nitrosomonadales isolated from soil.</title>
        <authorList>
            <person name="Huber K.J."/>
            <person name="Neumann-Schaal M."/>
            <person name="Geppert A."/>
            <person name="Luckner M."/>
            <person name="Wanner G."/>
            <person name="Overmann J."/>
        </authorList>
    </citation>
    <scope>NUCLEOTIDE SEQUENCE [LARGE SCALE GENOMIC DNA]</scope>
    <source>
        <strain evidence="2 3">Swamp67</strain>
    </source>
</reference>
<evidence type="ECO:0008006" key="4">
    <source>
        <dbReference type="Google" id="ProtNLM"/>
    </source>
</evidence>
<dbReference type="InterPro" id="IPR032314">
    <property type="entry name" value="DUF4845"/>
</dbReference>
<sequence length="117" mass="12833">MHKQRGITLTGAILGMIVLAFFGLFAAKLTPAYIDFFAVKKMLNAMEAQGDTKGTVRDIRVSFDRRNSIEGVQAVRGEDLEITKEGGEAVITANWSVRISMIYNLNACLDFTATTAK</sequence>
<dbReference type="RefSeq" id="WP_171162462.1">
    <property type="nucleotide sequence ID" value="NZ_CP053073.1"/>
</dbReference>
<evidence type="ECO:0000313" key="3">
    <source>
        <dbReference type="Proteomes" id="UP000503096"/>
    </source>
</evidence>